<keyword evidence="1" id="KW-0677">Repeat</keyword>
<gene>
    <name evidence="7" type="ORF">E2562_028455</name>
</gene>
<dbReference type="PANTHER" id="PTHR46031">
    <property type="match status" value="1"/>
</dbReference>
<dbReference type="AlphaFoldDB" id="A0A6G1E3M1"/>
<feature type="domain" description="DRBM" evidence="6">
    <location>
        <begin position="1"/>
        <end position="71"/>
    </location>
</feature>
<dbReference type="SMART" id="SM00358">
    <property type="entry name" value="DSRM"/>
    <property type="match status" value="3"/>
</dbReference>
<dbReference type="Gene3D" id="3.30.160.20">
    <property type="match status" value="3"/>
</dbReference>
<comment type="caution">
    <text evidence="7">The sequence shown here is derived from an EMBL/GenBank/DDBJ whole genome shotgun (WGS) entry which is preliminary data.</text>
</comment>
<proteinExistence type="predicted"/>
<dbReference type="OrthoDB" id="5988181at2759"/>
<dbReference type="PROSITE" id="PS50137">
    <property type="entry name" value="DS_RBD"/>
    <property type="match status" value="3"/>
</dbReference>
<name>A0A6G1E3M1_9ORYZ</name>
<evidence type="ECO:0000256" key="1">
    <source>
        <dbReference type="ARBA" id="ARBA00022737"/>
    </source>
</evidence>
<dbReference type="PANTHER" id="PTHR46031:SF36">
    <property type="entry name" value="DOUBLE-STRANDED RNA-BINDING PROTEIN 1"/>
    <property type="match status" value="1"/>
</dbReference>
<dbReference type="Proteomes" id="UP000479710">
    <property type="component" value="Unassembled WGS sequence"/>
</dbReference>
<organism evidence="7 8">
    <name type="scientific">Oryza meyeriana var. granulata</name>
    <dbReference type="NCBI Taxonomy" id="110450"/>
    <lineage>
        <taxon>Eukaryota</taxon>
        <taxon>Viridiplantae</taxon>
        <taxon>Streptophyta</taxon>
        <taxon>Embryophyta</taxon>
        <taxon>Tracheophyta</taxon>
        <taxon>Spermatophyta</taxon>
        <taxon>Magnoliopsida</taxon>
        <taxon>Liliopsida</taxon>
        <taxon>Poales</taxon>
        <taxon>Poaceae</taxon>
        <taxon>BOP clade</taxon>
        <taxon>Oryzoideae</taxon>
        <taxon>Oryzeae</taxon>
        <taxon>Oryzinae</taxon>
        <taxon>Oryza</taxon>
        <taxon>Oryza meyeriana</taxon>
    </lineage>
</organism>
<accession>A0A6G1E3M1</accession>
<dbReference type="EMBL" id="SPHZ02000005">
    <property type="protein sequence ID" value="KAF0919156.1"/>
    <property type="molecule type" value="Genomic_DNA"/>
</dbReference>
<feature type="domain" description="DRBM" evidence="6">
    <location>
        <begin position="169"/>
        <end position="237"/>
    </location>
</feature>
<reference evidence="7 8" key="1">
    <citation type="submission" date="2019-11" db="EMBL/GenBank/DDBJ databases">
        <title>Whole genome sequence of Oryza granulata.</title>
        <authorList>
            <person name="Li W."/>
        </authorList>
    </citation>
    <scope>NUCLEOTIDE SEQUENCE [LARGE SCALE GENOMIC DNA]</scope>
    <source>
        <strain evidence="8">cv. Menghai</strain>
        <tissue evidence="7">Leaf</tissue>
    </source>
</reference>
<dbReference type="InterPro" id="IPR014720">
    <property type="entry name" value="dsRBD_dom"/>
</dbReference>
<feature type="domain" description="DRBM" evidence="6">
    <location>
        <begin position="86"/>
        <end position="155"/>
    </location>
</feature>
<dbReference type="SUPFAM" id="SSF54768">
    <property type="entry name" value="dsRNA-binding domain-like"/>
    <property type="match status" value="3"/>
</dbReference>
<protein>
    <recommendedName>
        <fullName evidence="6">DRBM domain-containing protein</fullName>
    </recommendedName>
</protein>
<evidence type="ECO:0000256" key="4">
    <source>
        <dbReference type="PROSITE-ProRule" id="PRU00266"/>
    </source>
</evidence>
<keyword evidence="8" id="KW-1185">Reference proteome</keyword>
<evidence type="ECO:0000256" key="2">
    <source>
        <dbReference type="ARBA" id="ARBA00022884"/>
    </source>
</evidence>
<comment type="function">
    <text evidence="3">Binds double-stranded RNA.</text>
</comment>
<evidence type="ECO:0000259" key="6">
    <source>
        <dbReference type="PROSITE" id="PS50137"/>
    </source>
</evidence>
<evidence type="ECO:0000313" key="7">
    <source>
        <dbReference type="EMBL" id="KAF0919156.1"/>
    </source>
</evidence>
<feature type="region of interest" description="Disordered" evidence="5">
    <location>
        <begin position="297"/>
        <end position="328"/>
    </location>
</feature>
<keyword evidence="2 4" id="KW-0694">RNA-binding</keyword>
<dbReference type="GO" id="GO:0003723">
    <property type="term" value="F:RNA binding"/>
    <property type="evidence" value="ECO:0007669"/>
    <property type="project" value="UniProtKB-UniRule"/>
</dbReference>
<evidence type="ECO:0000313" key="8">
    <source>
        <dbReference type="Proteomes" id="UP000479710"/>
    </source>
</evidence>
<evidence type="ECO:0000256" key="3">
    <source>
        <dbReference type="ARBA" id="ARBA00037597"/>
    </source>
</evidence>
<evidence type="ECO:0000256" key="5">
    <source>
        <dbReference type="SAM" id="MobiDB-lite"/>
    </source>
</evidence>
<sequence length="409" mass="44153">MYKSRLQELCQQRRWAPPEYAHRRAGPDHAPLFGATVSVNGAEFRTPDDSARSAKEAHNIAAKAAFEHLSSLPLPPPPPPSGNQSSYKNRLQTCAQKKGKGLPLYQTIREGPVHAARYKSVVTVDGEAFESPQYCHTIKEAESAAAELALMSLPQEASSTEQVPVQLLSYKNLLQELAQKQGFALPAYNTTSDGSVQVPIFKSTVEFWGESFQGEPGNTKKQAEMNAAKVAFQHFEDRRKNVLSSTVLKGPHLEQGALSLSAGQEAKIAQPVFSVPLESTATSHSASGLDRDYHSLGSTIPLPVADSTKSPDEPIQSCELKDDKPPLPEPSTVVEVMDSSPELTPLEDGYSTPLASTSTVSSTGCGCSLLTNRVQVYPRRPDLVLPEGATVLPFSDDVWVAVSLPAVNH</sequence>
<dbReference type="Pfam" id="PF00035">
    <property type="entry name" value="dsrm"/>
    <property type="match status" value="3"/>
</dbReference>